<protein>
    <submittedName>
        <fullName evidence="1">Uncharacterized protein</fullName>
    </submittedName>
</protein>
<sequence length="123" mass="13921">MSFGLVVREKNGQKKPTRYYSNKQEKAVAKVTGGKRTPNSGATTFGGKGDILTDTWLIECKTKTSPSESITIKKEWITKNAQECAFEGKQHSAIAFSFGPDEHNYYIIDEFLFQELLEYKKNT</sequence>
<name>A0A8S5M7B0_9CAUD</name>
<organism evidence="1">
    <name type="scientific">Siphoviridae sp. ctrgt10</name>
    <dbReference type="NCBI Taxonomy" id="2826479"/>
    <lineage>
        <taxon>Viruses</taxon>
        <taxon>Duplodnaviria</taxon>
        <taxon>Heunggongvirae</taxon>
        <taxon>Uroviricota</taxon>
        <taxon>Caudoviricetes</taxon>
    </lineage>
</organism>
<accession>A0A8S5M7B0</accession>
<evidence type="ECO:0000313" key="1">
    <source>
        <dbReference type="EMBL" id="DAD78100.1"/>
    </source>
</evidence>
<dbReference type="EMBL" id="BK014839">
    <property type="protein sequence ID" value="DAD78100.1"/>
    <property type="molecule type" value="Genomic_DNA"/>
</dbReference>
<reference evidence="1" key="1">
    <citation type="journal article" date="2021" name="Proc. Natl. Acad. Sci. U.S.A.">
        <title>A Catalog of Tens of Thousands of Viruses from Human Metagenomes Reveals Hidden Associations with Chronic Diseases.</title>
        <authorList>
            <person name="Tisza M.J."/>
            <person name="Buck C.B."/>
        </authorList>
    </citation>
    <scope>NUCLEOTIDE SEQUENCE</scope>
    <source>
        <strain evidence="1">Ctrgt10</strain>
    </source>
</reference>
<proteinExistence type="predicted"/>